<comment type="caution">
    <text evidence="1">The sequence shown here is derived from an EMBL/GenBank/DDBJ whole genome shotgun (WGS) entry which is preliminary data.</text>
</comment>
<name>A0A0G0NWL2_9BACT</name>
<dbReference type="AlphaFoldDB" id="A0A0G0NWL2"/>
<accession>A0A0G0NWL2</accession>
<dbReference type="Proteomes" id="UP000033934">
    <property type="component" value="Unassembled WGS sequence"/>
</dbReference>
<reference evidence="1 2" key="1">
    <citation type="journal article" date="2015" name="Nature">
        <title>rRNA introns, odd ribosomes, and small enigmatic genomes across a large radiation of phyla.</title>
        <authorList>
            <person name="Brown C.T."/>
            <person name="Hug L.A."/>
            <person name="Thomas B.C."/>
            <person name="Sharon I."/>
            <person name="Castelle C.J."/>
            <person name="Singh A."/>
            <person name="Wilkins M.J."/>
            <person name="Williams K.H."/>
            <person name="Banfield J.F."/>
        </authorList>
    </citation>
    <scope>NUCLEOTIDE SEQUENCE [LARGE SCALE GENOMIC DNA]</scope>
</reference>
<evidence type="ECO:0000313" key="1">
    <source>
        <dbReference type="EMBL" id="KKQ90249.1"/>
    </source>
</evidence>
<sequence length="66" mass="7240">MEKSVLISSAKAELNDVRKRGHLFPPKMRAVVDAIRATVKEGGFTLEDVGTSEKELDCLLRKAGLN</sequence>
<gene>
    <name evidence="1" type="ORF">UT11_C0010G0011</name>
</gene>
<evidence type="ECO:0000313" key="2">
    <source>
        <dbReference type="Proteomes" id="UP000033934"/>
    </source>
</evidence>
<proteinExistence type="predicted"/>
<protein>
    <submittedName>
        <fullName evidence="1">Uncharacterized protein</fullName>
    </submittedName>
</protein>
<dbReference type="EMBL" id="LBVO01000010">
    <property type="protein sequence ID" value="KKQ90249.1"/>
    <property type="molecule type" value="Genomic_DNA"/>
</dbReference>
<organism evidence="1 2">
    <name type="scientific">Berkelbacteria bacterium GW2011_GWA2_38_9</name>
    <dbReference type="NCBI Taxonomy" id="1618334"/>
    <lineage>
        <taxon>Bacteria</taxon>
        <taxon>Candidatus Berkelbacteria</taxon>
    </lineage>
</organism>